<keyword evidence="1" id="KW-0175">Coiled coil</keyword>
<dbReference type="Gene3D" id="1.20.920.60">
    <property type="match status" value="1"/>
</dbReference>
<dbReference type="AlphaFoldDB" id="A0A3R7K035"/>
<dbReference type="Pfam" id="PF23398">
    <property type="entry name" value="FAZ1_cons"/>
    <property type="match status" value="1"/>
</dbReference>
<dbReference type="InterPro" id="IPR056614">
    <property type="entry name" value="FAZ1_cons"/>
</dbReference>
<protein>
    <recommendedName>
        <fullName evidence="2">Flagellar attachment zone protein 1 conserved domain-containing protein</fullName>
    </recommendedName>
</protein>
<proteinExistence type="predicted"/>
<evidence type="ECO:0000313" key="4">
    <source>
        <dbReference type="Proteomes" id="UP000284403"/>
    </source>
</evidence>
<accession>A0A3R7K035</accession>
<dbReference type="OrthoDB" id="271560at2759"/>
<sequence>MATAKAEPMVELDDFVCFERVGADWEWKNTLGKVIGFPTPTRVWVELFDRSEHVPQSTTLMDEKLQEMATNTGALALWEEKLELDHQLQQAAEEEDKAAEKLFAMREASQQRQAKASAHTRETMVALDATRDAIARVPQRQWREMRAPGRPTESLVSLGRAIMLALREDRAKSWEEMQDVMRQPDFMDRVMSLDCSVAPLPKTSRKKIMKEIGARRAEARRGSLAGGSVPRERLQQAQRQAESKGGTQLEAAMLDWLLGQVACSDAREAEEHIVDEFFAENQEQTKLLQGVNIMRENISAIQEKLLEKKLAICDGTPLATLLIKDAAASKDSVFYRRMTNGRAVTEMILRSSVLVVFGAKAEEQEENDDGALFVRLAPEEVAQLREAARAANEVHDLEELEALYQLGEREKEDIRELRARMEELRCKDDFTEEDEEEMRQLDAVLTQAVRRHEMTQWRIRQLETQGRNKLFLESRRVEDVVHSELRLVFSGDAWGGLLESAGHRARMEAALCKDLSRALGLPVENMSGVSFAPAPLLVNLTVRHGRDVTAEQLQALAEEAEFEELRRYYESVTADTCYPLNTLSQRLAYEEAVRRAHLAANFAGAGLPEKLEDFADDSEEGATDDENYRRPTVEIATVRNDYGLEARYGYPILRHVGVPAGFEALLEAGRLQAKERTEAQEAAEPMEGAGGDAEHALDVAEQVAKDQVAEVKELDVAEHAAKEQVAEVKELDVAEHAAKEQVAEVKELDVA</sequence>
<dbReference type="Proteomes" id="UP000284403">
    <property type="component" value="Unassembled WGS sequence"/>
</dbReference>
<evidence type="ECO:0000256" key="1">
    <source>
        <dbReference type="SAM" id="Coils"/>
    </source>
</evidence>
<evidence type="ECO:0000259" key="2">
    <source>
        <dbReference type="Pfam" id="PF23398"/>
    </source>
</evidence>
<evidence type="ECO:0000313" key="3">
    <source>
        <dbReference type="EMBL" id="RNE98242.1"/>
    </source>
</evidence>
<name>A0A3R7K035_9TRYP</name>
<keyword evidence="4" id="KW-1185">Reference proteome</keyword>
<comment type="caution">
    <text evidence="3">The sequence shown here is derived from an EMBL/GenBank/DDBJ whole genome shotgun (WGS) entry which is preliminary data.</text>
</comment>
<organism evidence="3 4">
    <name type="scientific">Trypanosoma conorhini</name>
    <dbReference type="NCBI Taxonomy" id="83891"/>
    <lineage>
        <taxon>Eukaryota</taxon>
        <taxon>Discoba</taxon>
        <taxon>Euglenozoa</taxon>
        <taxon>Kinetoplastea</taxon>
        <taxon>Metakinetoplastina</taxon>
        <taxon>Trypanosomatida</taxon>
        <taxon>Trypanosomatidae</taxon>
        <taxon>Trypanosoma</taxon>
    </lineage>
</organism>
<dbReference type="EMBL" id="MKKU01001052">
    <property type="protein sequence ID" value="RNE98242.1"/>
    <property type="molecule type" value="Genomic_DNA"/>
</dbReference>
<dbReference type="GeneID" id="40322898"/>
<reference evidence="3 4" key="1">
    <citation type="journal article" date="2018" name="BMC Genomics">
        <title>Genomic comparison of Trypanosoma conorhini and Trypanosoma rangeli to Trypanosoma cruzi strains of high and low virulence.</title>
        <authorList>
            <person name="Bradwell K.R."/>
            <person name="Koparde V.N."/>
            <person name="Matveyev A.V."/>
            <person name="Serrano M.G."/>
            <person name="Alves J.M."/>
            <person name="Parikh H."/>
            <person name="Huang B."/>
            <person name="Lee V."/>
            <person name="Espinosa-Alvarez O."/>
            <person name="Ortiz P.A."/>
            <person name="Costa-Martins A.G."/>
            <person name="Teixeira M.M."/>
            <person name="Buck G.A."/>
        </authorList>
    </citation>
    <scope>NUCLEOTIDE SEQUENCE [LARGE SCALE GENOMIC DNA]</scope>
    <source>
        <strain evidence="3 4">025E</strain>
    </source>
</reference>
<feature type="coiled-coil region" evidence="1">
    <location>
        <begin position="397"/>
        <end position="434"/>
    </location>
</feature>
<dbReference type="RefSeq" id="XP_029223796.1">
    <property type="nucleotide sequence ID" value="XM_029376107.1"/>
</dbReference>
<feature type="non-terminal residue" evidence="3">
    <location>
        <position position="751"/>
    </location>
</feature>
<gene>
    <name evidence="3" type="ORF">Tco025E_09287</name>
</gene>
<feature type="domain" description="Flagellar attachment zone protein 1 conserved" evidence="2">
    <location>
        <begin position="481"/>
        <end position="571"/>
    </location>
</feature>